<organism evidence="3 4">
    <name type="scientific">Simplicispira hankyongi</name>
    <dbReference type="NCBI Taxonomy" id="2315688"/>
    <lineage>
        <taxon>Bacteria</taxon>
        <taxon>Pseudomonadati</taxon>
        <taxon>Pseudomonadota</taxon>
        <taxon>Betaproteobacteria</taxon>
        <taxon>Burkholderiales</taxon>
        <taxon>Comamonadaceae</taxon>
        <taxon>Simplicispira</taxon>
    </lineage>
</organism>
<reference evidence="3 4" key="1">
    <citation type="submission" date="2018-09" db="EMBL/GenBank/DDBJ databases">
        <title>Draft genome of Simplicispira sp. NY-02.</title>
        <authorList>
            <person name="Im W.T."/>
        </authorList>
    </citation>
    <scope>NUCLEOTIDE SEQUENCE [LARGE SCALE GENOMIC DNA]</scope>
    <source>
        <strain evidence="3 4">NY-02</strain>
    </source>
</reference>
<dbReference type="Gene3D" id="2.40.50.140">
    <property type="entry name" value="Nucleic acid-binding proteins"/>
    <property type="match status" value="1"/>
</dbReference>
<dbReference type="OrthoDB" id="8813484at2"/>
<dbReference type="Proteomes" id="UP000266302">
    <property type="component" value="Unassembled WGS sequence"/>
</dbReference>
<comment type="caution">
    <text evidence="3">The sequence shown here is derived from an EMBL/GenBank/DDBJ whole genome shotgun (WGS) entry which is preliminary data.</text>
</comment>
<accession>A0A398CDA8</accession>
<gene>
    <name evidence="3" type="ORF">D3F03_08075</name>
</gene>
<sequence length="114" mass="11885">MIEGLVSGRLYGRPAERVDKAGKPFAVAKVLASAGEGGDLFVNVIAFDAAPSAALLALDDGDSVALAGSLTPKVWTDKQDNTRPSVDMVATQVLTAYHVARKRTAMEAEQAAGR</sequence>
<evidence type="ECO:0000313" key="3">
    <source>
        <dbReference type="EMBL" id="RID98210.1"/>
    </source>
</evidence>
<protein>
    <submittedName>
        <fullName evidence="3">Single-stranded DNA-binding protein</fullName>
    </submittedName>
</protein>
<dbReference type="PROSITE" id="PS50935">
    <property type="entry name" value="SSB"/>
    <property type="match status" value="1"/>
</dbReference>
<dbReference type="GO" id="GO:0003697">
    <property type="term" value="F:single-stranded DNA binding"/>
    <property type="evidence" value="ECO:0007669"/>
    <property type="project" value="InterPro"/>
</dbReference>
<keyword evidence="1 2" id="KW-0238">DNA-binding</keyword>
<evidence type="ECO:0000313" key="4">
    <source>
        <dbReference type="Proteomes" id="UP000266302"/>
    </source>
</evidence>
<dbReference type="InterPro" id="IPR012340">
    <property type="entry name" value="NA-bd_OB-fold"/>
</dbReference>
<evidence type="ECO:0000256" key="1">
    <source>
        <dbReference type="ARBA" id="ARBA00023125"/>
    </source>
</evidence>
<dbReference type="SUPFAM" id="SSF50249">
    <property type="entry name" value="Nucleic acid-binding proteins"/>
    <property type="match status" value="1"/>
</dbReference>
<name>A0A398CDA8_9BURK</name>
<keyword evidence="4" id="KW-1185">Reference proteome</keyword>
<dbReference type="AlphaFoldDB" id="A0A398CDA8"/>
<dbReference type="InterPro" id="IPR000424">
    <property type="entry name" value="Primosome_PriB/ssb"/>
</dbReference>
<dbReference type="RefSeq" id="WP_119108875.1">
    <property type="nucleotide sequence ID" value="NZ_QXJC01000003.1"/>
</dbReference>
<dbReference type="EMBL" id="QXJC01000003">
    <property type="protein sequence ID" value="RID98210.1"/>
    <property type="molecule type" value="Genomic_DNA"/>
</dbReference>
<proteinExistence type="predicted"/>
<evidence type="ECO:0000256" key="2">
    <source>
        <dbReference type="PROSITE-ProRule" id="PRU00252"/>
    </source>
</evidence>